<dbReference type="EMBL" id="JBEWTB010000002">
    <property type="protein sequence ID" value="MET4755251.1"/>
    <property type="molecule type" value="Genomic_DNA"/>
</dbReference>
<evidence type="ECO:0000256" key="1">
    <source>
        <dbReference type="ARBA" id="ARBA00022490"/>
    </source>
</evidence>
<keyword evidence="3" id="KW-0159">Chromosome partition</keyword>
<dbReference type="Proteomes" id="UP001549366">
    <property type="component" value="Unassembled WGS sequence"/>
</dbReference>
<reference evidence="7 8" key="1">
    <citation type="submission" date="2024-06" db="EMBL/GenBank/DDBJ databases">
        <title>Genomic Encyclopedia of Type Strains, Phase V (KMG-V): Genome sequencing to study the core and pangenomes of soil and plant-associated prokaryotes.</title>
        <authorList>
            <person name="Whitman W."/>
        </authorList>
    </citation>
    <scope>NUCLEOTIDE SEQUENCE [LARGE SCALE GENOMIC DNA]</scope>
    <source>
        <strain evidence="7 8">NE40</strain>
    </source>
</reference>
<protein>
    <submittedName>
        <fullName evidence="7">Chromosome partition protein MukE</fullName>
    </submittedName>
</protein>
<evidence type="ECO:0000313" key="8">
    <source>
        <dbReference type="Proteomes" id="UP001549366"/>
    </source>
</evidence>
<gene>
    <name evidence="7" type="ORF">V5J35_000443</name>
</gene>
<sequence length="270" mass="31100">MNTEHPIPETHIAETHSTEMLNNTPYNSLADIINDDQFAALDSRLRRGEHIDSRHTHFYAMLQNGEHWLTLHYRRYGVDLVRAQEDFYYLRPNLGSKNLIRSRKIDELGMVTGQLLALYHLDPEQLEGSGWITADAIYERLRMLIDEERLAKLLDRKKLDTQLDRDKGMEVLKRTLRQLARLGMIRLEGIRADQIQTQAPLMRFIEPVRSAAITKEALEKLVATGSACLEADDEIADDEHSVLPSQKQPHSDQKTTEPEQKKEAIEDTHA</sequence>
<keyword evidence="2" id="KW-0132">Cell division</keyword>
<comment type="caution">
    <text evidence="7">The sequence shown here is derived from an EMBL/GenBank/DDBJ whole genome shotgun (WGS) entry which is preliminary data.</text>
</comment>
<proteinExistence type="predicted"/>
<feature type="compositionally biased region" description="Basic and acidic residues" evidence="6">
    <location>
        <begin position="249"/>
        <end position="270"/>
    </location>
</feature>
<evidence type="ECO:0000256" key="2">
    <source>
        <dbReference type="ARBA" id="ARBA00022618"/>
    </source>
</evidence>
<dbReference type="Gene3D" id="1.10.10.2250">
    <property type="match status" value="1"/>
</dbReference>
<dbReference type="InterPro" id="IPR042038">
    <property type="entry name" value="MukE_N"/>
</dbReference>
<name>A0ABV2SDG5_9GAMM</name>
<keyword evidence="5" id="KW-0131">Cell cycle</keyword>
<dbReference type="InterPro" id="IPR042037">
    <property type="entry name" value="MukE_C"/>
</dbReference>
<dbReference type="InterPro" id="IPR007385">
    <property type="entry name" value="Scp_MukE"/>
</dbReference>
<feature type="region of interest" description="Disordered" evidence="6">
    <location>
        <begin position="233"/>
        <end position="270"/>
    </location>
</feature>
<evidence type="ECO:0000256" key="5">
    <source>
        <dbReference type="ARBA" id="ARBA00023306"/>
    </source>
</evidence>
<dbReference type="Pfam" id="PF04288">
    <property type="entry name" value="MukE"/>
    <property type="match status" value="1"/>
</dbReference>
<accession>A0ABV2SDG5</accession>
<evidence type="ECO:0000256" key="6">
    <source>
        <dbReference type="SAM" id="MobiDB-lite"/>
    </source>
</evidence>
<dbReference type="CDD" id="cd16336">
    <property type="entry name" value="MukE"/>
    <property type="match status" value="1"/>
</dbReference>
<dbReference type="Gene3D" id="1.10.10.2260">
    <property type="entry name" value="MukE-like family, C-terminal domain"/>
    <property type="match status" value="1"/>
</dbReference>
<dbReference type="RefSeq" id="WP_354009693.1">
    <property type="nucleotide sequence ID" value="NZ_JBEWTA010000001.1"/>
</dbReference>
<organism evidence="7 8">
    <name type="scientific">Endozoicomonas lisbonensis</name>
    <dbReference type="NCBI Taxonomy" id="3120522"/>
    <lineage>
        <taxon>Bacteria</taxon>
        <taxon>Pseudomonadati</taxon>
        <taxon>Pseudomonadota</taxon>
        <taxon>Gammaproteobacteria</taxon>
        <taxon>Oceanospirillales</taxon>
        <taxon>Endozoicomonadaceae</taxon>
        <taxon>Endozoicomonas</taxon>
    </lineage>
</organism>
<keyword evidence="8" id="KW-1185">Reference proteome</keyword>
<evidence type="ECO:0000256" key="4">
    <source>
        <dbReference type="ARBA" id="ARBA00023067"/>
    </source>
</evidence>
<evidence type="ECO:0000313" key="7">
    <source>
        <dbReference type="EMBL" id="MET4755251.1"/>
    </source>
</evidence>
<keyword evidence="1" id="KW-0963">Cytoplasm</keyword>
<evidence type="ECO:0000256" key="3">
    <source>
        <dbReference type="ARBA" id="ARBA00022829"/>
    </source>
</evidence>
<keyword evidence="4" id="KW-0226">DNA condensation</keyword>